<reference evidence="1" key="1">
    <citation type="journal article" date="2015" name="Nature">
        <title>Complex archaea that bridge the gap between prokaryotes and eukaryotes.</title>
        <authorList>
            <person name="Spang A."/>
            <person name="Saw J.H."/>
            <person name="Jorgensen S.L."/>
            <person name="Zaremba-Niedzwiedzka K."/>
            <person name="Martijn J."/>
            <person name="Lind A.E."/>
            <person name="van Eijk R."/>
            <person name="Schleper C."/>
            <person name="Guy L."/>
            <person name="Ettema T.J."/>
        </authorList>
    </citation>
    <scope>NUCLEOTIDE SEQUENCE</scope>
</reference>
<sequence>MRLEHALTIALISTLGLVGCGPLPVLRGGANGKQGQYECCCSRSSVDHC</sequence>
<evidence type="ECO:0000313" key="1">
    <source>
        <dbReference type="EMBL" id="KKL78942.1"/>
    </source>
</evidence>
<organism evidence="1">
    <name type="scientific">marine sediment metagenome</name>
    <dbReference type="NCBI Taxonomy" id="412755"/>
    <lineage>
        <taxon>unclassified sequences</taxon>
        <taxon>metagenomes</taxon>
        <taxon>ecological metagenomes</taxon>
    </lineage>
</organism>
<dbReference type="AlphaFoldDB" id="A0A0F9HUZ5"/>
<protein>
    <submittedName>
        <fullName evidence="1">Uncharacterized protein</fullName>
    </submittedName>
</protein>
<dbReference type="EMBL" id="LAZR01023311">
    <property type="protein sequence ID" value="KKL78942.1"/>
    <property type="molecule type" value="Genomic_DNA"/>
</dbReference>
<comment type="caution">
    <text evidence="1">The sequence shown here is derived from an EMBL/GenBank/DDBJ whole genome shotgun (WGS) entry which is preliminary data.</text>
</comment>
<name>A0A0F9HUZ5_9ZZZZ</name>
<dbReference type="PROSITE" id="PS51257">
    <property type="entry name" value="PROKAR_LIPOPROTEIN"/>
    <property type="match status" value="1"/>
</dbReference>
<proteinExistence type="predicted"/>
<gene>
    <name evidence="1" type="ORF">LCGC14_2019820</name>
</gene>
<accession>A0A0F9HUZ5</accession>